<sequence length="251" mass="27560">MLFNIIIASILISLTSFAGGILLIWRKLLTKKIIPLLISFAAGVILTVSFFDLLPEAAEQARALNPDTNIFIPTFLGIISFFFFERILLGYHHHGDTHRHNPIAILVLVGDGVHNFIDGVIIAAGFLLNPALGITTTIAIAAHEIPHEIADFTVLIHEGMKKSKALFYNFLSSLTALVGAIGGYFFLESIQNMLPAATAFSAGTLIYIACSDLIPDLHEDFEREKRWSQLIPFIVGIVVMYMAISITHGVE</sequence>
<protein>
    <recommendedName>
        <fullName evidence="8">ZIP zinc transporter</fullName>
    </recommendedName>
</protein>
<dbReference type="GO" id="GO:0046873">
    <property type="term" value="F:metal ion transmembrane transporter activity"/>
    <property type="evidence" value="ECO:0007669"/>
    <property type="project" value="InterPro"/>
</dbReference>
<dbReference type="PANTHER" id="PTHR16950">
    <property type="entry name" value="ZINC TRANSPORTER SLC39A7 HISTIDINE-RICH MEMBRANE PROTEIN KE4"/>
    <property type="match status" value="1"/>
</dbReference>
<evidence type="ECO:0000313" key="6">
    <source>
        <dbReference type="EMBL" id="OGK16140.1"/>
    </source>
</evidence>
<feature type="transmembrane region" description="Helical" evidence="5">
    <location>
        <begin position="6"/>
        <end position="26"/>
    </location>
</feature>
<evidence type="ECO:0000256" key="5">
    <source>
        <dbReference type="SAM" id="Phobius"/>
    </source>
</evidence>
<feature type="transmembrane region" description="Helical" evidence="5">
    <location>
        <begin position="71"/>
        <end position="89"/>
    </location>
</feature>
<comment type="subcellular location">
    <subcellularLocation>
        <location evidence="1">Membrane</location>
        <topology evidence="1">Multi-pass membrane protein</topology>
    </subcellularLocation>
</comment>
<comment type="caution">
    <text evidence="6">The sequence shown here is derived from an EMBL/GenBank/DDBJ whole genome shotgun (WGS) entry which is preliminary data.</text>
</comment>
<dbReference type="Pfam" id="PF02535">
    <property type="entry name" value="Zip"/>
    <property type="match status" value="1"/>
</dbReference>
<keyword evidence="3 5" id="KW-1133">Transmembrane helix</keyword>
<feature type="transmembrane region" description="Helical" evidence="5">
    <location>
        <begin position="193"/>
        <end position="210"/>
    </location>
</feature>
<evidence type="ECO:0000313" key="7">
    <source>
        <dbReference type="Proteomes" id="UP000178372"/>
    </source>
</evidence>
<dbReference type="EMBL" id="MFZF01000020">
    <property type="protein sequence ID" value="OGK16140.1"/>
    <property type="molecule type" value="Genomic_DNA"/>
</dbReference>
<evidence type="ECO:0000256" key="4">
    <source>
        <dbReference type="ARBA" id="ARBA00023136"/>
    </source>
</evidence>
<dbReference type="GO" id="GO:0016020">
    <property type="term" value="C:membrane"/>
    <property type="evidence" value="ECO:0007669"/>
    <property type="project" value="UniProtKB-SubCell"/>
</dbReference>
<dbReference type="Proteomes" id="UP000178372">
    <property type="component" value="Unassembled WGS sequence"/>
</dbReference>
<evidence type="ECO:0008006" key="8">
    <source>
        <dbReference type="Google" id="ProtNLM"/>
    </source>
</evidence>
<dbReference type="AlphaFoldDB" id="A0A1F7GB55"/>
<dbReference type="InterPro" id="IPR003689">
    <property type="entry name" value="ZIP"/>
</dbReference>
<proteinExistence type="predicted"/>
<feature type="transmembrane region" description="Helical" evidence="5">
    <location>
        <begin position="33"/>
        <end position="51"/>
    </location>
</feature>
<evidence type="ECO:0000256" key="2">
    <source>
        <dbReference type="ARBA" id="ARBA00022692"/>
    </source>
</evidence>
<evidence type="ECO:0000256" key="1">
    <source>
        <dbReference type="ARBA" id="ARBA00004141"/>
    </source>
</evidence>
<evidence type="ECO:0000256" key="3">
    <source>
        <dbReference type="ARBA" id="ARBA00022989"/>
    </source>
</evidence>
<reference evidence="6 7" key="1">
    <citation type="journal article" date="2016" name="Nat. Commun.">
        <title>Thousands of microbial genomes shed light on interconnected biogeochemical processes in an aquifer system.</title>
        <authorList>
            <person name="Anantharaman K."/>
            <person name="Brown C.T."/>
            <person name="Hug L.A."/>
            <person name="Sharon I."/>
            <person name="Castelle C.J."/>
            <person name="Probst A.J."/>
            <person name="Thomas B.C."/>
            <person name="Singh A."/>
            <person name="Wilkins M.J."/>
            <person name="Karaoz U."/>
            <person name="Brodie E.L."/>
            <person name="Williams K.H."/>
            <person name="Hubbard S.S."/>
            <person name="Banfield J.F."/>
        </authorList>
    </citation>
    <scope>NUCLEOTIDE SEQUENCE [LARGE SCALE GENOMIC DNA]</scope>
</reference>
<dbReference type="PANTHER" id="PTHR16950:SF16">
    <property type="entry name" value="ZINC TRANSPORTER ZIP13"/>
    <property type="match status" value="1"/>
</dbReference>
<name>A0A1F7GB55_9BACT</name>
<feature type="transmembrane region" description="Helical" evidence="5">
    <location>
        <begin position="166"/>
        <end position="187"/>
    </location>
</feature>
<feature type="transmembrane region" description="Helical" evidence="5">
    <location>
        <begin position="230"/>
        <end position="250"/>
    </location>
</feature>
<keyword evidence="4 5" id="KW-0472">Membrane</keyword>
<keyword evidence="2 5" id="KW-0812">Transmembrane</keyword>
<organism evidence="6 7">
    <name type="scientific">Candidatus Roizmanbacteria bacterium RIFCSPHIGHO2_01_FULL_39_12b</name>
    <dbReference type="NCBI Taxonomy" id="1802030"/>
    <lineage>
        <taxon>Bacteria</taxon>
        <taxon>Candidatus Roizmaniibacteriota</taxon>
    </lineage>
</organism>
<accession>A0A1F7GB55</accession>
<gene>
    <name evidence="6" type="ORF">A2690_01740</name>
</gene>